<evidence type="ECO:0000313" key="2">
    <source>
        <dbReference type="EMBL" id="BBJ32423.1"/>
    </source>
</evidence>
<reference evidence="2 3" key="1">
    <citation type="submission" date="2019-04" db="EMBL/GenBank/DDBJ databases">
        <title>Draft genome sequence of Rickettsia asiatica Maytaro1284.</title>
        <authorList>
            <person name="Thu M."/>
            <person name="Qiu Y."/>
            <person name="Nakao R."/>
        </authorList>
    </citation>
    <scope>NUCLEOTIDE SEQUENCE [LARGE SCALE GENOMIC DNA]</scope>
    <source>
        <strain evidence="2 3">Maytaro1284</strain>
        <plasmid evidence="2 3">pRA1</plasmid>
    </source>
</reference>
<evidence type="ECO:0000256" key="1">
    <source>
        <dbReference type="SAM" id="Coils"/>
    </source>
</evidence>
<gene>
    <name evidence="2" type="ORF">RAS_p190</name>
</gene>
<dbReference type="Proteomes" id="UP000321183">
    <property type="component" value="Plasmid pRA1"/>
</dbReference>
<feature type="coiled-coil region" evidence="1">
    <location>
        <begin position="176"/>
        <end position="203"/>
    </location>
</feature>
<protein>
    <submittedName>
        <fullName evidence="2">Uncharacterized protein</fullName>
    </submittedName>
</protein>
<dbReference type="AlphaFoldDB" id="A0A510G928"/>
<dbReference type="KEGG" id="ras:RAS_p190"/>
<dbReference type="EMBL" id="AP019564">
    <property type="protein sequence ID" value="BBJ32423.1"/>
    <property type="molecule type" value="Genomic_DNA"/>
</dbReference>
<sequence>MTDIKSMSILKGINTDDTSAKNMIMINELRDITTDCLKKLQVIRKDLTSAYIVSQHIIINEDDKYEFKPEKEVRAENKQHLDLDKVQREEEKILKDILDTIFSQKTVENKQQNNKKSALKTDTSNSTKNIFVKIKNLIKKLISSLYPKEKEINVSSETSNNHVDLMEQNVKNIKIYNKELDKRVEALKNIDLLQEKISQYKERAVDPKEYNKKKDFVTEVIQRKQHVGQSKINTR</sequence>
<keyword evidence="2" id="KW-0614">Plasmid</keyword>
<keyword evidence="3" id="KW-1185">Reference proteome</keyword>
<geneLocation type="plasmid" evidence="2 3">
    <name>pRA1</name>
</geneLocation>
<evidence type="ECO:0000313" key="3">
    <source>
        <dbReference type="Proteomes" id="UP000321183"/>
    </source>
</evidence>
<keyword evidence="1" id="KW-0175">Coiled coil</keyword>
<proteinExistence type="predicted"/>
<accession>A0A510G928</accession>
<dbReference type="RefSeq" id="WP_010424172.1">
    <property type="nucleotide sequence ID" value="NZ_AP019564.1"/>
</dbReference>
<name>A0A510G928_9RICK</name>
<organism evidence="2 3">
    <name type="scientific">Rickettsia asiatica</name>
    <dbReference type="NCBI Taxonomy" id="238800"/>
    <lineage>
        <taxon>Bacteria</taxon>
        <taxon>Pseudomonadati</taxon>
        <taxon>Pseudomonadota</taxon>
        <taxon>Alphaproteobacteria</taxon>
        <taxon>Rickettsiales</taxon>
        <taxon>Rickettsiaceae</taxon>
        <taxon>Rickettsieae</taxon>
        <taxon>Rickettsia</taxon>
        <taxon>spotted fever group</taxon>
    </lineage>
</organism>